<sequence length="283" mass="32023">MRKRANDYRNFRRRFYTFNTSTKRFSRILQTQGINLTPWIGKIPVEVTVVTGKNGGFAPFLTSETLTYTGTTQITLSENATREKPLLVMTNNAFGLNEYLQYVFRHETILNSTDWYDPSNPNTPPAPQAVLTALGTDRVTKWQNKEYTFNVKVDDLEFKADNTVDFVRENGSQSIYSNFLTTPTGTDLVSAVNFQYEFPLWDELLELANANAELKENVEQGGSIHPNKYIGLSTILTDDWSGGNWVAPTSSYSNSKMTFTFNTDHENSGSYDTVTVKYTPASN</sequence>
<evidence type="ECO:0000313" key="1">
    <source>
        <dbReference type="EMBL" id="QTE24410.1"/>
    </source>
</evidence>
<proteinExistence type="predicted"/>
<dbReference type="InterPro" id="IPR032562">
    <property type="entry name" value="DUF4929"/>
</dbReference>
<dbReference type="AlphaFoldDB" id="A0A975CT65"/>
<evidence type="ECO:0000313" key="2">
    <source>
        <dbReference type="Proteomes" id="UP000663920"/>
    </source>
</evidence>
<dbReference type="Proteomes" id="UP000663920">
    <property type="component" value="Chromosome"/>
</dbReference>
<reference evidence="1 2" key="1">
    <citation type="submission" date="2021-03" db="EMBL/GenBank/DDBJ databases">
        <title>Complete genome of Polaribacter_sp.SM13.</title>
        <authorList>
            <person name="Jeong S.W."/>
            <person name="Bae J.W."/>
        </authorList>
    </citation>
    <scope>NUCLEOTIDE SEQUENCE [LARGE SCALE GENOMIC DNA]</scope>
    <source>
        <strain evidence="1 2">SM13</strain>
    </source>
</reference>
<dbReference type="EMBL" id="CP071869">
    <property type="protein sequence ID" value="QTE24410.1"/>
    <property type="molecule type" value="Genomic_DNA"/>
</dbReference>
<dbReference type="KEGG" id="pcea:J3359_00815"/>
<dbReference type="Pfam" id="PF16283">
    <property type="entry name" value="DUF4929"/>
    <property type="match status" value="1"/>
</dbReference>
<keyword evidence="2" id="KW-1185">Reference proteome</keyword>
<accession>A0A975CT65</accession>
<gene>
    <name evidence="1" type="ORF">J3359_00815</name>
</gene>
<name>A0A975CT65_9FLAO</name>
<organism evidence="1 2">
    <name type="scientific">Polaribacter cellanae</name>
    <dbReference type="NCBI Taxonomy" id="2818493"/>
    <lineage>
        <taxon>Bacteria</taxon>
        <taxon>Pseudomonadati</taxon>
        <taxon>Bacteroidota</taxon>
        <taxon>Flavobacteriia</taxon>
        <taxon>Flavobacteriales</taxon>
        <taxon>Flavobacteriaceae</taxon>
    </lineage>
</organism>
<protein>
    <submittedName>
        <fullName evidence="1">DUF4929 family protein</fullName>
    </submittedName>
</protein>